<reference evidence="1" key="1">
    <citation type="submission" date="2018-02" db="EMBL/GenBank/DDBJ databases">
        <title>Rhizophora mucronata_Transcriptome.</title>
        <authorList>
            <person name="Meera S.P."/>
            <person name="Sreeshan A."/>
            <person name="Augustine A."/>
        </authorList>
    </citation>
    <scope>NUCLEOTIDE SEQUENCE</scope>
    <source>
        <tissue evidence="1">Leaf</tissue>
    </source>
</reference>
<dbReference type="AlphaFoldDB" id="A0A2P2KGB3"/>
<proteinExistence type="predicted"/>
<organism evidence="1">
    <name type="scientific">Rhizophora mucronata</name>
    <name type="common">Asiatic mangrove</name>
    <dbReference type="NCBI Taxonomy" id="61149"/>
    <lineage>
        <taxon>Eukaryota</taxon>
        <taxon>Viridiplantae</taxon>
        <taxon>Streptophyta</taxon>
        <taxon>Embryophyta</taxon>
        <taxon>Tracheophyta</taxon>
        <taxon>Spermatophyta</taxon>
        <taxon>Magnoliopsida</taxon>
        <taxon>eudicotyledons</taxon>
        <taxon>Gunneridae</taxon>
        <taxon>Pentapetalae</taxon>
        <taxon>rosids</taxon>
        <taxon>fabids</taxon>
        <taxon>Malpighiales</taxon>
        <taxon>Rhizophoraceae</taxon>
        <taxon>Rhizophora</taxon>
    </lineage>
</organism>
<name>A0A2P2KGB3_RHIMU</name>
<dbReference type="EMBL" id="GGEC01024257">
    <property type="protein sequence ID" value="MBX04741.1"/>
    <property type="molecule type" value="Transcribed_RNA"/>
</dbReference>
<evidence type="ECO:0000313" key="1">
    <source>
        <dbReference type="EMBL" id="MBX04741.1"/>
    </source>
</evidence>
<accession>A0A2P2KGB3</accession>
<sequence>MQCPGNKEIHHNYTHSIIIPILYLSITNNWGSHLIYIHRICDDKQVPQMLIEDKAWVQIPKSIRCTLTELMPRKHKVTYLMDATKLPTLFWVHITTDL</sequence>
<protein>
    <submittedName>
        <fullName evidence="1">Single-strand-binding family protein</fullName>
    </submittedName>
</protein>